<organism evidence="2 3">
    <name type="scientific">Dreissena polymorpha</name>
    <name type="common">Zebra mussel</name>
    <name type="synonym">Mytilus polymorpha</name>
    <dbReference type="NCBI Taxonomy" id="45954"/>
    <lineage>
        <taxon>Eukaryota</taxon>
        <taxon>Metazoa</taxon>
        <taxon>Spiralia</taxon>
        <taxon>Lophotrochozoa</taxon>
        <taxon>Mollusca</taxon>
        <taxon>Bivalvia</taxon>
        <taxon>Autobranchia</taxon>
        <taxon>Heteroconchia</taxon>
        <taxon>Euheterodonta</taxon>
        <taxon>Imparidentia</taxon>
        <taxon>Neoheterodontei</taxon>
        <taxon>Myida</taxon>
        <taxon>Dreissenoidea</taxon>
        <taxon>Dreissenidae</taxon>
        <taxon>Dreissena</taxon>
    </lineage>
</organism>
<reference evidence="2" key="2">
    <citation type="submission" date="2020-11" db="EMBL/GenBank/DDBJ databases">
        <authorList>
            <person name="McCartney M.A."/>
            <person name="Auch B."/>
            <person name="Kono T."/>
            <person name="Mallez S."/>
            <person name="Becker A."/>
            <person name="Gohl D.M."/>
            <person name="Silverstein K.A.T."/>
            <person name="Koren S."/>
            <person name="Bechman K.B."/>
            <person name="Herman A."/>
            <person name="Abrahante J.E."/>
            <person name="Garbe J."/>
        </authorList>
    </citation>
    <scope>NUCLEOTIDE SEQUENCE</scope>
    <source>
        <strain evidence="2">Duluth1</strain>
        <tissue evidence="2">Whole animal</tissue>
    </source>
</reference>
<feature type="region of interest" description="Disordered" evidence="1">
    <location>
        <begin position="1"/>
        <end position="28"/>
    </location>
</feature>
<name>A0A9D4FIZ6_DREPO</name>
<dbReference type="EMBL" id="JAIWYP010000007">
    <property type="protein sequence ID" value="KAH3798118.1"/>
    <property type="molecule type" value="Genomic_DNA"/>
</dbReference>
<evidence type="ECO:0000313" key="3">
    <source>
        <dbReference type="Proteomes" id="UP000828390"/>
    </source>
</evidence>
<dbReference type="Proteomes" id="UP000828390">
    <property type="component" value="Unassembled WGS sequence"/>
</dbReference>
<feature type="compositionally biased region" description="Basic and acidic residues" evidence="1">
    <location>
        <begin position="61"/>
        <end position="78"/>
    </location>
</feature>
<proteinExistence type="predicted"/>
<accession>A0A9D4FIZ6</accession>
<feature type="region of interest" description="Disordered" evidence="1">
    <location>
        <begin position="53"/>
        <end position="78"/>
    </location>
</feature>
<evidence type="ECO:0000313" key="2">
    <source>
        <dbReference type="EMBL" id="KAH3798118.1"/>
    </source>
</evidence>
<protein>
    <submittedName>
        <fullName evidence="2">Uncharacterized protein</fullName>
    </submittedName>
</protein>
<dbReference type="AlphaFoldDB" id="A0A9D4FIZ6"/>
<sequence>MLEGSPSRGMTVRAGLAEPPEEEPLSDPLRRCIEISIHLRTATIPVRDSYGKSFKKSSAGDSRELHATAADRKLPVFA</sequence>
<evidence type="ECO:0000256" key="1">
    <source>
        <dbReference type="SAM" id="MobiDB-lite"/>
    </source>
</evidence>
<gene>
    <name evidence="2" type="ORF">DPMN_151708</name>
</gene>
<reference evidence="2" key="1">
    <citation type="journal article" date="2019" name="bioRxiv">
        <title>The Genome of the Zebra Mussel, Dreissena polymorpha: A Resource for Invasive Species Research.</title>
        <authorList>
            <person name="McCartney M.A."/>
            <person name="Auch B."/>
            <person name="Kono T."/>
            <person name="Mallez S."/>
            <person name="Zhang Y."/>
            <person name="Obille A."/>
            <person name="Becker A."/>
            <person name="Abrahante J.E."/>
            <person name="Garbe J."/>
            <person name="Badalamenti J.P."/>
            <person name="Herman A."/>
            <person name="Mangelson H."/>
            <person name="Liachko I."/>
            <person name="Sullivan S."/>
            <person name="Sone E.D."/>
            <person name="Koren S."/>
            <person name="Silverstein K.A.T."/>
            <person name="Beckman K.B."/>
            <person name="Gohl D.M."/>
        </authorList>
    </citation>
    <scope>NUCLEOTIDE SEQUENCE</scope>
    <source>
        <strain evidence="2">Duluth1</strain>
        <tissue evidence="2">Whole animal</tissue>
    </source>
</reference>
<comment type="caution">
    <text evidence="2">The sequence shown here is derived from an EMBL/GenBank/DDBJ whole genome shotgun (WGS) entry which is preliminary data.</text>
</comment>
<keyword evidence="3" id="KW-1185">Reference proteome</keyword>